<comment type="subcellular location">
    <subcellularLocation>
        <location evidence="1">Cytoplasm</location>
        <location evidence="1">Cytoskeleton</location>
        <location evidence="1">Cilium axoneme</location>
    </subcellularLocation>
</comment>
<gene>
    <name evidence="2" type="ORF">OEZ85_000158</name>
</gene>
<dbReference type="EMBL" id="CP126223">
    <property type="protein sequence ID" value="WIA23400.1"/>
    <property type="molecule type" value="Genomic_DNA"/>
</dbReference>
<dbReference type="Gene3D" id="3.80.10.10">
    <property type="entry name" value="Ribonuclease Inhibitor"/>
    <property type="match status" value="1"/>
</dbReference>
<dbReference type="Proteomes" id="UP001244341">
    <property type="component" value="Chromosome 16b"/>
</dbReference>
<organism evidence="2 3">
    <name type="scientific">Tetradesmus obliquus</name>
    <name type="common">Green alga</name>
    <name type="synonym">Acutodesmus obliquus</name>
    <dbReference type="NCBI Taxonomy" id="3088"/>
    <lineage>
        <taxon>Eukaryota</taxon>
        <taxon>Viridiplantae</taxon>
        <taxon>Chlorophyta</taxon>
        <taxon>core chlorophytes</taxon>
        <taxon>Chlorophyceae</taxon>
        <taxon>CS clade</taxon>
        <taxon>Sphaeropleales</taxon>
        <taxon>Scenedesmaceae</taxon>
        <taxon>Tetradesmus</taxon>
    </lineage>
</organism>
<name>A0ABY8UQ61_TETOB</name>
<evidence type="ECO:0000313" key="3">
    <source>
        <dbReference type="Proteomes" id="UP001244341"/>
    </source>
</evidence>
<dbReference type="InterPro" id="IPR032675">
    <property type="entry name" value="LRR_dom_sf"/>
</dbReference>
<evidence type="ECO:0000313" key="2">
    <source>
        <dbReference type="EMBL" id="WIA23400.1"/>
    </source>
</evidence>
<keyword evidence="3" id="KW-1185">Reference proteome</keyword>
<evidence type="ECO:0000256" key="1">
    <source>
        <dbReference type="ARBA" id="ARBA00004430"/>
    </source>
</evidence>
<accession>A0ABY8UQ61</accession>
<dbReference type="SUPFAM" id="SSF52047">
    <property type="entry name" value="RNI-like"/>
    <property type="match status" value="1"/>
</dbReference>
<sequence>MPRTLSKVILQLHDDEDVTATPLHGSDCAIICAELAALPNLQSISIAGPGAAACLPHAPNLATTFSHLTCLRLGTIRSHAGVVQLLAGLPAGLLQLRLDVDAPDHDRIGDELSVYNRMMQQQRSLQTAHLTALKTLHVTGGGSFVVGQDSTLPPNVINMNLPVVLHEKPLLQLTHLQHLDFANNKVLSGEQPDGFARLARCLKQLTHLEIAALPIAEENAHVTMSTLAAMPLKKLEQLRILRANAVWFGSGYAEGDGPHPVMRLQAATQLRFLDLWGFEDHPGKQSPDWAALLKSLPGAQLGADLVPLKD</sequence>
<reference evidence="2 3" key="1">
    <citation type="submission" date="2023-05" db="EMBL/GenBank/DDBJ databases">
        <title>A 100% complete, gapless, phased diploid assembly of the Scenedesmus obliquus UTEX 3031 genome.</title>
        <authorList>
            <person name="Biondi T.C."/>
            <person name="Hanschen E.R."/>
            <person name="Kwon T."/>
            <person name="Eng W."/>
            <person name="Kruse C.P.S."/>
            <person name="Koehler S.I."/>
            <person name="Kunde Y."/>
            <person name="Gleasner C.D."/>
            <person name="You Mak K.T."/>
            <person name="Polle J."/>
            <person name="Hovde B.T."/>
            <person name="Starkenburg S.R."/>
        </authorList>
    </citation>
    <scope>NUCLEOTIDE SEQUENCE [LARGE SCALE GENOMIC DNA]</scope>
    <source>
        <strain evidence="2 3">DOE0152z</strain>
    </source>
</reference>
<protein>
    <submittedName>
        <fullName evidence="2">Uncharacterized protein</fullName>
    </submittedName>
</protein>
<proteinExistence type="predicted"/>